<dbReference type="EMBL" id="GG662806">
    <property type="protein sequence ID" value="EAR89997.2"/>
    <property type="molecule type" value="Genomic_DNA"/>
</dbReference>
<dbReference type="GO" id="GO:0000160">
    <property type="term" value="P:phosphorelay signal transduction system"/>
    <property type="evidence" value="ECO:0007669"/>
    <property type="project" value="InterPro"/>
</dbReference>
<reference evidence="3" key="1">
    <citation type="journal article" date="2006" name="PLoS Biol.">
        <title>Macronuclear genome sequence of the ciliate Tetrahymena thermophila, a model eukaryote.</title>
        <authorList>
            <person name="Eisen J.A."/>
            <person name="Coyne R.S."/>
            <person name="Wu M."/>
            <person name="Wu D."/>
            <person name="Thiagarajan M."/>
            <person name="Wortman J.R."/>
            <person name="Badger J.H."/>
            <person name="Ren Q."/>
            <person name="Amedeo P."/>
            <person name="Jones K.M."/>
            <person name="Tallon L.J."/>
            <person name="Delcher A.L."/>
            <person name="Salzberg S.L."/>
            <person name="Silva J.C."/>
            <person name="Haas B.J."/>
            <person name="Majoros W.H."/>
            <person name="Farzad M."/>
            <person name="Carlton J.M."/>
            <person name="Smith R.K. Jr."/>
            <person name="Garg J."/>
            <person name="Pearlman R.E."/>
            <person name="Karrer K.M."/>
            <person name="Sun L."/>
            <person name="Manning G."/>
            <person name="Elde N.C."/>
            <person name="Turkewitz A.P."/>
            <person name="Asai D.J."/>
            <person name="Wilkes D.E."/>
            <person name="Wang Y."/>
            <person name="Cai H."/>
            <person name="Collins K."/>
            <person name="Stewart B.A."/>
            <person name="Lee S.R."/>
            <person name="Wilamowska K."/>
            <person name="Weinberg Z."/>
            <person name="Ruzzo W.L."/>
            <person name="Wloga D."/>
            <person name="Gaertig J."/>
            <person name="Frankel J."/>
            <person name="Tsao C.-C."/>
            <person name="Gorovsky M.A."/>
            <person name="Keeling P.J."/>
            <person name="Waller R.F."/>
            <person name="Patron N.J."/>
            <person name="Cherry J.M."/>
            <person name="Stover N.A."/>
            <person name="Krieger C.J."/>
            <person name="del Toro C."/>
            <person name="Ryder H.F."/>
            <person name="Williamson S.C."/>
            <person name="Barbeau R.A."/>
            <person name="Hamilton E.P."/>
            <person name="Orias E."/>
        </authorList>
    </citation>
    <scope>NUCLEOTIDE SEQUENCE [LARGE SCALE GENOMIC DNA]</scope>
    <source>
        <strain evidence="3">SB210</strain>
    </source>
</reference>
<accession>Q22XL3</accession>
<dbReference type="HOGENOM" id="CLU_867371_0_0_1"/>
<organism evidence="2 3">
    <name type="scientific">Tetrahymena thermophila (strain SB210)</name>
    <dbReference type="NCBI Taxonomy" id="312017"/>
    <lineage>
        <taxon>Eukaryota</taxon>
        <taxon>Sar</taxon>
        <taxon>Alveolata</taxon>
        <taxon>Ciliophora</taxon>
        <taxon>Intramacronucleata</taxon>
        <taxon>Oligohymenophorea</taxon>
        <taxon>Hymenostomatida</taxon>
        <taxon>Tetrahymenina</taxon>
        <taxon>Tetrahymenidae</taxon>
        <taxon>Tetrahymena</taxon>
    </lineage>
</organism>
<evidence type="ECO:0008006" key="4">
    <source>
        <dbReference type="Google" id="ProtNLM"/>
    </source>
</evidence>
<dbReference type="GeneID" id="7826488"/>
<evidence type="ECO:0000256" key="1">
    <source>
        <dbReference type="SAM" id="MobiDB-lite"/>
    </source>
</evidence>
<dbReference type="RefSeq" id="XP_001010242.2">
    <property type="nucleotide sequence ID" value="XM_001010242.2"/>
</dbReference>
<feature type="compositionally biased region" description="Low complexity" evidence="1">
    <location>
        <begin position="171"/>
        <end position="190"/>
    </location>
</feature>
<dbReference type="SUPFAM" id="SSF47226">
    <property type="entry name" value="Histidine-containing phosphotransfer domain, HPT domain"/>
    <property type="match status" value="1"/>
</dbReference>
<dbReference type="AlphaFoldDB" id="Q22XL3"/>
<evidence type="ECO:0000313" key="2">
    <source>
        <dbReference type="EMBL" id="EAR89997.2"/>
    </source>
</evidence>
<dbReference type="KEGG" id="tet:TTHERM_01050430"/>
<dbReference type="eggNOG" id="ENOG502R324">
    <property type="taxonomic scope" value="Eukaryota"/>
</dbReference>
<name>Q22XL3_TETTS</name>
<sequence>MIDYFKAFEEEYIPIDVQKGKETHGDEMFPMLVDNYRSLQFDKDYQRIHEGLLNESYQTLKDVTHSIKGSLGYLCPFVVGGISDQLQIFIRDRIPDKEGKIKLPFTEEEKQRVYKDSLFILTEMTALLRYFSKNYPDFQTKYSFESAKKIIDDCYKVYFKRFSIPYNDEQNMNSNSNNNNNNNNNNNISKNLEKQQSSQTDKLQKSQQVASVGNDNSLAIKESSIRQVTQDKDDQKKNSKNTQSATAAPIKEENSTVVADPEEKKEEGVGSHDIKLEQQEKNQPCCNACNIF</sequence>
<proteinExistence type="predicted"/>
<feature type="compositionally biased region" description="Polar residues" evidence="1">
    <location>
        <begin position="194"/>
        <end position="217"/>
    </location>
</feature>
<evidence type="ECO:0000313" key="3">
    <source>
        <dbReference type="Proteomes" id="UP000009168"/>
    </source>
</evidence>
<feature type="region of interest" description="Disordered" evidence="1">
    <location>
        <begin position="168"/>
        <end position="280"/>
    </location>
</feature>
<feature type="compositionally biased region" description="Basic and acidic residues" evidence="1">
    <location>
        <begin position="261"/>
        <end position="280"/>
    </location>
</feature>
<dbReference type="InterPro" id="IPR036641">
    <property type="entry name" value="HPT_dom_sf"/>
</dbReference>
<protein>
    <recommendedName>
        <fullName evidence="4">Hpt domain protein</fullName>
    </recommendedName>
</protein>
<keyword evidence="3" id="KW-1185">Reference proteome</keyword>
<dbReference type="InParanoid" id="Q22XL3"/>
<gene>
    <name evidence="2" type="ORF">TTHERM_01050430</name>
</gene>
<dbReference type="Proteomes" id="UP000009168">
    <property type="component" value="Unassembled WGS sequence"/>
</dbReference>